<keyword evidence="1" id="KW-0479">Metal-binding</keyword>
<dbReference type="EMBL" id="CAACVR010000031">
    <property type="protein sequence ID" value="VEU22842.1"/>
    <property type="molecule type" value="Genomic_DNA"/>
</dbReference>
<dbReference type="InterPro" id="IPR001841">
    <property type="entry name" value="Znf_RING"/>
</dbReference>
<dbReference type="GO" id="GO:0006511">
    <property type="term" value="P:ubiquitin-dependent protein catabolic process"/>
    <property type="evidence" value="ECO:0007669"/>
    <property type="project" value="TreeGrafter"/>
</dbReference>
<keyword evidence="1" id="KW-0862">Zinc</keyword>
<dbReference type="STRING" id="13370.A0A448YPH8"/>
<dbReference type="Proteomes" id="UP000290900">
    <property type="component" value="Unassembled WGS sequence"/>
</dbReference>
<dbReference type="AlphaFoldDB" id="A0A448YPH8"/>
<evidence type="ECO:0000313" key="5">
    <source>
        <dbReference type="Proteomes" id="UP000290900"/>
    </source>
</evidence>
<keyword evidence="5" id="KW-1185">Reference proteome</keyword>
<dbReference type="InParanoid" id="A0A448YPH8"/>
<dbReference type="OrthoDB" id="8062037at2759"/>
<dbReference type="PANTHER" id="PTHR22765:SF416">
    <property type="entry name" value="E3 UBIQUITIN-PROTEIN LIGASE GODZILLA"/>
    <property type="match status" value="1"/>
</dbReference>
<accession>A0A448YPH8</accession>
<dbReference type="GO" id="GO:0008270">
    <property type="term" value="F:zinc ion binding"/>
    <property type="evidence" value="ECO:0007669"/>
    <property type="project" value="UniProtKB-KW"/>
</dbReference>
<dbReference type="SUPFAM" id="SSF57850">
    <property type="entry name" value="RING/U-box"/>
    <property type="match status" value="1"/>
</dbReference>
<evidence type="ECO:0000256" key="2">
    <source>
        <dbReference type="SAM" id="MobiDB-lite"/>
    </source>
</evidence>
<evidence type="ECO:0000256" key="1">
    <source>
        <dbReference type="PROSITE-ProRule" id="PRU00175"/>
    </source>
</evidence>
<feature type="region of interest" description="Disordered" evidence="2">
    <location>
        <begin position="124"/>
        <end position="144"/>
    </location>
</feature>
<name>A0A448YPH8_BRENA</name>
<dbReference type="Pfam" id="PF13639">
    <property type="entry name" value="zf-RING_2"/>
    <property type="match status" value="1"/>
</dbReference>
<dbReference type="PANTHER" id="PTHR22765">
    <property type="entry name" value="RING FINGER AND PROTEASE ASSOCIATED DOMAIN-CONTAINING"/>
    <property type="match status" value="1"/>
</dbReference>
<dbReference type="Gene3D" id="3.30.40.10">
    <property type="entry name" value="Zinc/RING finger domain, C3HC4 (zinc finger)"/>
    <property type="match status" value="1"/>
</dbReference>
<sequence>MSYVVPDAENNTDLFQTMLNSLLSSPDTMMVLGGESKGKDGVDNEFLDTLDRVSLKELPKGSRCPICTNDFRSGEYPLVVRLPCDSRHCFDLECISPWLKMNRTCPLCREDVTEVRQKKLEGLVRKAKEEGGEEDEEEGWEMYG</sequence>
<gene>
    <name evidence="4" type="ORF">BRENAR_LOCUS3573</name>
</gene>
<keyword evidence="1" id="KW-0863">Zinc-finger</keyword>
<proteinExistence type="predicted"/>
<dbReference type="GO" id="GO:0005737">
    <property type="term" value="C:cytoplasm"/>
    <property type="evidence" value="ECO:0007669"/>
    <property type="project" value="TreeGrafter"/>
</dbReference>
<dbReference type="PROSITE" id="PS50089">
    <property type="entry name" value="ZF_RING_2"/>
    <property type="match status" value="1"/>
</dbReference>
<protein>
    <submittedName>
        <fullName evidence="4">DEKNAAC103935</fullName>
    </submittedName>
</protein>
<dbReference type="GO" id="GO:0061630">
    <property type="term" value="F:ubiquitin protein ligase activity"/>
    <property type="evidence" value="ECO:0007669"/>
    <property type="project" value="TreeGrafter"/>
</dbReference>
<evidence type="ECO:0000259" key="3">
    <source>
        <dbReference type="PROSITE" id="PS50089"/>
    </source>
</evidence>
<dbReference type="FunCoup" id="A0A448YPH8">
    <property type="interactions" value="25"/>
</dbReference>
<reference evidence="4 5" key="1">
    <citation type="submission" date="2018-12" db="EMBL/GenBank/DDBJ databases">
        <authorList>
            <person name="Tiukova I."/>
            <person name="Dainat J."/>
        </authorList>
    </citation>
    <scope>NUCLEOTIDE SEQUENCE [LARGE SCALE GENOMIC DNA]</scope>
</reference>
<evidence type="ECO:0000313" key="4">
    <source>
        <dbReference type="EMBL" id="VEU22842.1"/>
    </source>
</evidence>
<dbReference type="InterPro" id="IPR051826">
    <property type="entry name" value="E3_ubiquitin-ligase_domain"/>
</dbReference>
<dbReference type="InterPro" id="IPR013083">
    <property type="entry name" value="Znf_RING/FYVE/PHD"/>
</dbReference>
<feature type="domain" description="RING-type" evidence="3">
    <location>
        <begin position="64"/>
        <end position="109"/>
    </location>
</feature>
<feature type="compositionally biased region" description="Acidic residues" evidence="2">
    <location>
        <begin position="131"/>
        <end position="144"/>
    </location>
</feature>
<organism evidence="4 5">
    <name type="scientific">Brettanomyces naardenensis</name>
    <name type="common">Yeast</name>
    <dbReference type="NCBI Taxonomy" id="13370"/>
    <lineage>
        <taxon>Eukaryota</taxon>
        <taxon>Fungi</taxon>
        <taxon>Dikarya</taxon>
        <taxon>Ascomycota</taxon>
        <taxon>Saccharomycotina</taxon>
        <taxon>Pichiomycetes</taxon>
        <taxon>Pichiales</taxon>
        <taxon>Pichiaceae</taxon>
        <taxon>Brettanomyces</taxon>
    </lineage>
</organism>